<dbReference type="KEGG" id="spu:584866"/>
<dbReference type="RefSeq" id="XP_800310.2">
    <property type="nucleotide sequence ID" value="XM_795217.5"/>
</dbReference>
<reference evidence="4" key="1">
    <citation type="submission" date="2015-02" db="EMBL/GenBank/DDBJ databases">
        <title>Genome sequencing for Strongylocentrotus purpuratus.</title>
        <authorList>
            <person name="Murali S."/>
            <person name="Liu Y."/>
            <person name="Vee V."/>
            <person name="English A."/>
            <person name="Wang M."/>
            <person name="Skinner E."/>
            <person name="Han Y."/>
            <person name="Muzny D.M."/>
            <person name="Worley K.C."/>
            <person name="Gibbs R.A."/>
        </authorList>
    </citation>
    <scope>NUCLEOTIDE SEQUENCE</scope>
</reference>
<feature type="region of interest" description="Disordered" evidence="2">
    <location>
        <begin position="1"/>
        <end position="51"/>
    </location>
</feature>
<name>A0A7M7RHK3_STRPU</name>
<dbReference type="EnsemblMetazoa" id="XM_795217">
    <property type="protein sequence ID" value="XP_800310"/>
    <property type="gene ID" value="LOC584866"/>
</dbReference>
<dbReference type="OMA" id="ANGQINH"/>
<evidence type="ECO:0000256" key="2">
    <source>
        <dbReference type="SAM" id="MobiDB-lite"/>
    </source>
</evidence>
<proteinExistence type="predicted"/>
<dbReference type="PANTHER" id="PTHR34344:SF1">
    <property type="entry name" value="BUBLIN COILED-COIL PROTEIN"/>
    <property type="match status" value="1"/>
</dbReference>
<dbReference type="Pfam" id="PF03670">
    <property type="entry name" value="UPF0184"/>
    <property type="match status" value="1"/>
</dbReference>
<organism evidence="3 4">
    <name type="scientific">Strongylocentrotus purpuratus</name>
    <name type="common">Purple sea urchin</name>
    <dbReference type="NCBI Taxonomy" id="7668"/>
    <lineage>
        <taxon>Eukaryota</taxon>
        <taxon>Metazoa</taxon>
        <taxon>Echinodermata</taxon>
        <taxon>Eleutherozoa</taxon>
        <taxon>Echinozoa</taxon>
        <taxon>Echinoidea</taxon>
        <taxon>Euechinoidea</taxon>
        <taxon>Echinacea</taxon>
        <taxon>Camarodonta</taxon>
        <taxon>Echinidea</taxon>
        <taxon>Strongylocentrotidae</taxon>
        <taxon>Strongylocentrotus</taxon>
    </lineage>
</organism>
<sequence>MANGEMNHPEPLERHVGNEEEEEENQENNVAVVGGDSEEENDMSTSEQDELLEEISEQDYSALDRTLDQIDSCLDQLDQKNDDLNVKLRALLAASRQEYEELTAARTAGDAAGSTEGH</sequence>
<feature type="compositionally biased region" description="Acidic residues" evidence="2">
    <location>
        <begin position="36"/>
        <end position="51"/>
    </location>
</feature>
<feature type="compositionally biased region" description="Basic and acidic residues" evidence="2">
    <location>
        <begin position="7"/>
        <end position="18"/>
    </location>
</feature>
<dbReference type="InterPro" id="IPR005374">
    <property type="entry name" value="BBLN_eukaryota"/>
</dbReference>
<evidence type="ECO:0000256" key="1">
    <source>
        <dbReference type="SAM" id="Coils"/>
    </source>
</evidence>
<evidence type="ECO:0000313" key="4">
    <source>
        <dbReference type="Proteomes" id="UP000007110"/>
    </source>
</evidence>
<accession>A0A7M7RHK3</accession>
<dbReference type="OrthoDB" id="10050612at2759"/>
<keyword evidence="1" id="KW-0175">Coiled coil</keyword>
<evidence type="ECO:0000313" key="3">
    <source>
        <dbReference type="EnsemblMetazoa" id="XP_800310"/>
    </source>
</evidence>
<keyword evidence="4" id="KW-1185">Reference proteome</keyword>
<dbReference type="Proteomes" id="UP000007110">
    <property type="component" value="Unassembled WGS sequence"/>
</dbReference>
<protein>
    <submittedName>
        <fullName evidence="3">Uncharacterized protein</fullName>
    </submittedName>
</protein>
<feature type="coiled-coil region" evidence="1">
    <location>
        <begin position="74"/>
        <end position="105"/>
    </location>
</feature>
<dbReference type="InParanoid" id="A0A7M7RHK3"/>
<dbReference type="GeneID" id="584866"/>
<reference evidence="3" key="2">
    <citation type="submission" date="2021-01" db="UniProtKB">
        <authorList>
            <consortium name="EnsemblMetazoa"/>
        </authorList>
    </citation>
    <scope>IDENTIFICATION</scope>
</reference>
<dbReference type="AlphaFoldDB" id="A0A7M7RHK3"/>
<dbReference type="PANTHER" id="PTHR34344">
    <property type="entry name" value="UPF0184 PROTEIN C9ORF16"/>
    <property type="match status" value="1"/>
</dbReference>